<feature type="compositionally biased region" description="Acidic residues" evidence="1">
    <location>
        <begin position="99"/>
        <end position="108"/>
    </location>
</feature>
<name>A0ABR3J9L2_9AGAR</name>
<evidence type="ECO:0000313" key="2">
    <source>
        <dbReference type="EMBL" id="KAL0951820.1"/>
    </source>
</evidence>
<feature type="region of interest" description="Disordered" evidence="1">
    <location>
        <begin position="99"/>
        <end position="171"/>
    </location>
</feature>
<comment type="caution">
    <text evidence="2">The sequence shown here is derived from an EMBL/GenBank/DDBJ whole genome shotgun (WGS) entry which is preliminary data.</text>
</comment>
<accession>A0ABR3J9L2</accession>
<gene>
    <name evidence="2" type="ORF">HGRIS_008487</name>
</gene>
<evidence type="ECO:0000313" key="3">
    <source>
        <dbReference type="Proteomes" id="UP001556367"/>
    </source>
</evidence>
<protein>
    <submittedName>
        <fullName evidence="2">Uncharacterized protein</fullName>
    </submittedName>
</protein>
<sequence length="280" mass="30691">MLARLSSVVRALDGGVGSSGVYPSRSQAHGTELKSISEDEVLVVDLPSLCSLLPIPEPAAAWRSIAGMCGQVISPACRSIPGIFLDDFERVAEVLSEVESYDEEETEIEERAEPAKVKTPARLSSSPVRRSRIADRSSSCSPRSDSSPPERPRRKRRRSSNPHSNFPLVIPSTNPSIPTIVIIPADPSPLPTFGHVPYQDAADGHRLTVPQHPVFNASFPPMTPTPYSLPPVARWCYKDGHWHALLPDLEEQAKKGVYSRALTTRRRPCRRPARQPPSSA</sequence>
<dbReference type="Proteomes" id="UP001556367">
    <property type="component" value="Unassembled WGS sequence"/>
</dbReference>
<feature type="region of interest" description="Disordered" evidence="1">
    <location>
        <begin position="256"/>
        <end position="280"/>
    </location>
</feature>
<proteinExistence type="predicted"/>
<reference evidence="3" key="1">
    <citation type="submission" date="2024-06" db="EMBL/GenBank/DDBJ databases">
        <title>Multi-omics analyses provide insights into the biosynthesis of the anticancer antibiotic pleurotin in Hohenbuehelia grisea.</title>
        <authorList>
            <person name="Weaver J.A."/>
            <person name="Alberti F."/>
        </authorList>
    </citation>
    <scope>NUCLEOTIDE SEQUENCE [LARGE SCALE GENOMIC DNA]</scope>
    <source>
        <strain evidence="3">T-177</strain>
    </source>
</reference>
<organism evidence="2 3">
    <name type="scientific">Hohenbuehelia grisea</name>
    <dbReference type="NCBI Taxonomy" id="104357"/>
    <lineage>
        <taxon>Eukaryota</taxon>
        <taxon>Fungi</taxon>
        <taxon>Dikarya</taxon>
        <taxon>Basidiomycota</taxon>
        <taxon>Agaricomycotina</taxon>
        <taxon>Agaricomycetes</taxon>
        <taxon>Agaricomycetidae</taxon>
        <taxon>Agaricales</taxon>
        <taxon>Pleurotineae</taxon>
        <taxon>Pleurotaceae</taxon>
        <taxon>Hohenbuehelia</taxon>
    </lineage>
</organism>
<feature type="compositionally biased region" description="Basic residues" evidence="1">
    <location>
        <begin position="263"/>
        <end position="273"/>
    </location>
</feature>
<keyword evidence="3" id="KW-1185">Reference proteome</keyword>
<dbReference type="EMBL" id="JASNQZ010000011">
    <property type="protein sequence ID" value="KAL0951820.1"/>
    <property type="molecule type" value="Genomic_DNA"/>
</dbReference>
<feature type="compositionally biased region" description="Low complexity" evidence="1">
    <location>
        <begin position="136"/>
        <end position="147"/>
    </location>
</feature>
<evidence type="ECO:0000256" key="1">
    <source>
        <dbReference type="SAM" id="MobiDB-lite"/>
    </source>
</evidence>